<organism evidence="5 6">
    <name type="scientific">Humitalea rosea</name>
    <dbReference type="NCBI Taxonomy" id="990373"/>
    <lineage>
        <taxon>Bacteria</taxon>
        <taxon>Pseudomonadati</taxon>
        <taxon>Pseudomonadota</taxon>
        <taxon>Alphaproteobacteria</taxon>
        <taxon>Acetobacterales</taxon>
        <taxon>Roseomonadaceae</taxon>
        <taxon>Humitalea</taxon>
    </lineage>
</organism>
<keyword evidence="3" id="KW-0804">Transcription</keyword>
<dbReference type="PANTHER" id="PTHR30146">
    <property type="entry name" value="LACI-RELATED TRANSCRIPTIONAL REPRESSOR"/>
    <property type="match status" value="1"/>
</dbReference>
<protein>
    <submittedName>
        <fullName evidence="5">LacI family transcriptional regulator</fullName>
    </submittedName>
</protein>
<dbReference type="Gene3D" id="1.10.260.40">
    <property type="entry name" value="lambda repressor-like DNA-binding domains"/>
    <property type="match status" value="1"/>
</dbReference>
<dbReference type="Pfam" id="PF00356">
    <property type="entry name" value="LacI"/>
    <property type="match status" value="1"/>
</dbReference>
<evidence type="ECO:0000256" key="1">
    <source>
        <dbReference type="ARBA" id="ARBA00023015"/>
    </source>
</evidence>
<keyword evidence="1" id="KW-0805">Transcription regulation</keyword>
<sequence length="347" mass="37218">MDDATGPDGQRRPAAPGVVRMRDVARTAQVSTMTVSRALKDPGKVSADVRRRVEEAVRAVGYVPNKLAGSLSSRRSNVIGLVVPSIENSLFASTVQGISDVLRQHDHQLMIADSGYSAVAEEAAIRAFLGQRVAGLILHDTTHTPEAVAMIRQSGVPVAENGTLTPTPIDMVVSYSNFDAAKAMTLHLARLGYRRIALVTLPASTNARSRDRQEGYRAALAEVGLPADPRLMLEMPPGLASGAEALLRLLEGGAAPDAIFFAGDVLAIGAVLECIRRGWPVPEKVAIAAFDNIDLLAHLVPPVTTLRLPRLEIGRRSAEVLLDRIQGRSTSRVSIDLRFEIIHRAST</sequence>
<dbReference type="SUPFAM" id="SSF53822">
    <property type="entry name" value="Periplasmic binding protein-like I"/>
    <property type="match status" value="1"/>
</dbReference>
<dbReference type="OrthoDB" id="7170131at2"/>
<name>A0A2W7HWP2_9PROT</name>
<reference evidence="5 6" key="1">
    <citation type="submission" date="2018-06" db="EMBL/GenBank/DDBJ databases">
        <title>Genomic Encyclopedia of Archaeal and Bacterial Type Strains, Phase II (KMG-II): from individual species to whole genera.</title>
        <authorList>
            <person name="Goeker M."/>
        </authorList>
    </citation>
    <scope>NUCLEOTIDE SEQUENCE [LARGE SCALE GENOMIC DNA]</scope>
    <source>
        <strain evidence="5 6">DSM 24525</strain>
    </source>
</reference>
<dbReference type="PANTHER" id="PTHR30146:SF33">
    <property type="entry name" value="TRANSCRIPTIONAL REGULATOR"/>
    <property type="match status" value="1"/>
</dbReference>
<feature type="domain" description="HTH lacI-type" evidence="4">
    <location>
        <begin position="19"/>
        <end position="73"/>
    </location>
</feature>
<evidence type="ECO:0000256" key="3">
    <source>
        <dbReference type="ARBA" id="ARBA00023163"/>
    </source>
</evidence>
<dbReference type="CDD" id="cd01392">
    <property type="entry name" value="HTH_LacI"/>
    <property type="match status" value="1"/>
</dbReference>
<dbReference type="AlphaFoldDB" id="A0A2W7HWP2"/>
<dbReference type="EMBL" id="QKYU01000033">
    <property type="protein sequence ID" value="PZW38904.1"/>
    <property type="molecule type" value="Genomic_DNA"/>
</dbReference>
<dbReference type="CDD" id="cd01575">
    <property type="entry name" value="PBP1_GntR"/>
    <property type="match status" value="1"/>
</dbReference>
<dbReference type="Pfam" id="PF13377">
    <property type="entry name" value="Peripla_BP_3"/>
    <property type="match status" value="1"/>
</dbReference>
<dbReference type="SUPFAM" id="SSF47413">
    <property type="entry name" value="lambda repressor-like DNA-binding domains"/>
    <property type="match status" value="1"/>
</dbReference>
<dbReference type="PROSITE" id="PS00356">
    <property type="entry name" value="HTH_LACI_1"/>
    <property type="match status" value="1"/>
</dbReference>
<dbReference type="InterPro" id="IPR028082">
    <property type="entry name" value="Peripla_BP_I"/>
</dbReference>
<dbReference type="InterPro" id="IPR010982">
    <property type="entry name" value="Lambda_DNA-bd_dom_sf"/>
</dbReference>
<dbReference type="InterPro" id="IPR000843">
    <property type="entry name" value="HTH_LacI"/>
</dbReference>
<dbReference type="RefSeq" id="WP_111400249.1">
    <property type="nucleotide sequence ID" value="NZ_QKYU01000033.1"/>
</dbReference>
<comment type="caution">
    <text evidence="5">The sequence shown here is derived from an EMBL/GenBank/DDBJ whole genome shotgun (WGS) entry which is preliminary data.</text>
</comment>
<dbReference type="GO" id="GO:0000976">
    <property type="term" value="F:transcription cis-regulatory region binding"/>
    <property type="evidence" value="ECO:0007669"/>
    <property type="project" value="TreeGrafter"/>
</dbReference>
<proteinExistence type="predicted"/>
<accession>A0A2W7HWP2</accession>
<dbReference type="SMART" id="SM00354">
    <property type="entry name" value="HTH_LACI"/>
    <property type="match status" value="1"/>
</dbReference>
<dbReference type="PROSITE" id="PS50932">
    <property type="entry name" value="HTH_LACI_2"/>
    <property type="match status" value="1"/>
</dbReference>
<dbReference type="Gene3D" id="3.40.50.2300">
    <property type="match status" value="2"/>
</dbReference>
<dbReference type="InterPro" id="IPR046335">
    <property type="entry name" value="LacI/GalR-like_sensor"/>
</dbReference>
<dbReference type="GO" id="GO:0003700">
    <property type="term" value="F:DNA-binding transcription factor activity"/>
    <property type="evidence" value="ECO:0007669"/>
    <property type="project" value="TreeGrafter"/>
</dbReference>
<gene>
    <name evidence="5" type="ORF">C8P66_13320</name>
</gene>
<evidence type="ECO:0000313" key="6">
    <source>
        <dbReference type="Proteomes" id="UP000249688"/>
    </source>
</evidence>
<evidence type="ECO:0000313" key="5">
    <source>
        <dbReference type="EMBL" id="PZW38904.1"/>
    </source>
</evidence>
<evidence type="ECO:0000256" key="2">
    <source>
        <dbReference type="ARBA" id="ARBA00023125"/>
    </source>
</evidence>
<keyword evidence="6" id="KW-1185">Reference proteome</keyword>
<dbReference type="Proteomes" id="UP000249688">
    <property type="component" value="Unassembled WGS sequence"/>
</dbReference>
<keyword evidence="2" id="KW-0238">DNA-binding</keyword>
<evidence type="ECO:0000259" key="4">
    <source>
        <dbReference type="PROSITE" id="PS50932"/>
    </source>
</evidence>